<comment type="similarity">
    <text evidence="8">Belongs to the major facilitator superfamily. Proton-dependent oligopeptide transporter (POT/PTR) (TC 2.A.17) family.</text>
</comment>
<feature type="transmembrane region" description="Helical" evidence="9">
    <location>
        <begin position="280"/>
        <end position="297"/>
    </location>
</feature>
<feature type="transmembrane region" description="Helical" evidence="9">
    <location>
        <begin position="184"/>
        <end position="205"/>
    </location>
</feature>
<keyword evidence="6 9" id="KW-1133">Transmembrane helix</keyword>
<dbReference type="CDD" id="cd17346">
    <property type="entry name" value="MFS_DtpA_like"/>
    <property type="match status" value="1"/>
</dbReference>
<dbReference type="EMBL" id="JRLF01000014">
    <property type="protein sequence ID" value="KQB38482.1"/>
    <property type="molecule type" value="Genomic_DNA"/>
</dbReference>
<dbReference type="NCBIfam" id="TIGR00924">
    <property type="entry name" value="yjdL_sub1_fam"/>
    <property type="match status" value="1"/>
</dbReference>
<dbReference type="Pfam" id="PF00854">
    <property type="entry name" value="PTR2"/>
    <property type="match status" value="1"/>
</dbReference>
<comment type="subcellular location">
    <subcellularLocation>
        <location evidence="1">Cell membrane</location>
        <topology evidence="1">Multi-pass membrane protein</topology>
    </subcellularLocation>
    <subcellularLocation>
        <location evidence="8">Membrane</location>
        <topology evidence="8">Multi-pass membrane protein</topology>
    </subcellularLocation>
</comment>
<feature type="transmembrane region" description="Helical" evidence="9">
    <location>
        <begin position="155"/>
        <end position="178"/>
    </location>
</feature>
<evidence type="ECO:0000256" key="5">
    <source>
        <dbReference type="ARBA" id="ARBA00022856"/>
    </source>
</evidence>
<keyword evidence="3" id="KW-1003">Cell membrane</keyword>
<evidence type="ECO:0000256" key="9">
    <source>
        <dbReference type="SAM" id="Phobius"/>
    </source>
</evidence>
<dbReference type="GO" id="GO:1904680">
    <property type="term" value="F:peptide transmembrane transporter activity"/>
    <property type="evidence" value="ECO:0007669"/>
    <property type="project" value="InterPro"/>
</dbReference>
<feature type="transmembrane region" description="Helical" evidence="9">
    <location>
        <begin position="470"/>
        <end position="491"/>
    </location>
</feature>
<dbReference type="InterPro" id="IPR005279">
    <property type="entry name" value="Dipep/tripep_permease"/>
</dbReference>
<protein>
    <submittedName>
        <fullName evidence="10">Amino acid/peptide transporter (Peptide:H symporter)</fullName>
    </submittedName>
</protein>
<evidence type="ECO:0000256" key="2">
    <source>
        <dbReference type="ARBA" id="ARBA00022448"/>
    </source>
</evidence>
<keyword evidence="5" id="KW-0571">Peptide transport</keyword>
<dbReference type="InterPro" id="IPR050171">
    <property type="entry name" value="MFS_Transporters"/>
</dbReference>
<evidence type="ECO:0000313" key="11">
    <source>
        <dbReference type="Proteomes" id="UP000050443"/>
    </source>
</evidence>
<feature type="transmembrane region" description="Helical" evidence="9">
    <location>
        <begin position="389"/>
        <end position="412"/>
    </location>
</feature>
<dbReference type="SUPFAM" id="SSF103473">
    <property type="entry name" value="MFS general substrate transporter"/>
    <property type="match status" value="1"/>
</dbReference>
<dbReference type="InterPro" id="IPR000109">
    <property type="entry name" value="POT_fam"/>
</dbReference>
<dbReference type="AlphaFoldDB" id="A0A0Q0RQ15"/>
<dbReference type="PANTHER" id="PTHR23517">
    <property type="entry name" value="RESISTANCE PROTEIN MDTM, PUTATIVE-RELATED-RELATED"/>
    <property type="match status" value="1"/>
</dbReference>
<feature type="transmembrane region" description="Helical" evidence="9">
    <location>
        <begin position="93"/>
        <end position="110"/>
    </location>
</feature>
<keyword evidence="5" id="KW-0653">Protein transport</keyword>
<evidence type="ECO:0000256" key="4">
    <source>
        <dbReference type="ARBA" id="ARBA00022692"/>
    </source>
</evidence>
<feature type="transmembrane region" description="Helical" evidence="9">
    <location>
        <begin position="424"/>
        <end position="443"/>
    </location>
</feature>
<dbReference type="PANTHER" id="PTHR23517:SF15">
    <property type="entry name" value="PROTON-DEPENDENT OLIGOPEPTIDE FAMILY TRANSPORT PROTEIN"/>
    <property type="match status" value="1"/>
</dbReference>
<dbReference type="STRING" id="362413.RC62_1837"/>
<keyword evidence="4 8" id="KW-0812">Transmembrane</keyword>
<feature type="transmembrane region" description="Helical" evidence="9">
    <location>
        <begin position="116"/>
        <end position="134"/>
    </location>
</feature>
<organism evidence="10 11">
    <name type="scientific">Flavobacterium aquidurense</name>
    <dbReference type="NCBI Taxonomy" id="362413"/>
    <lineage>
        <taxon>Bacteria</taxon>
        <taxon>Pseudomonadati</taxon>
        <taxon>Bacteroidota</taxon>
        <taxon>Flavobacteriia</taxon>
        <taxon>Flavobacteriales</taxon>
        <taxon>Flavobacteriaceae</taxon>
        <taxon>Flavobacterium</taxon>
    </lineage>
</organism>
<evidence type="ECO:0000256" key="7">
    <source>
        <dbReference type="ARBA" id="ARBA00023136"/>
    </source>
</evidence>
<dbReference type="Proteomes" id="UP000050443">
    <property type="component" value="Unassembled WGS sequence"/>
</dbReference>
<dbReference type="InterPro" id="IPR036259">
    <property type="entry name" value="MFS_trans_sf"/>
</dbReference>
<proteinExistence type="inferred from homology"/>
<keyword evidence="2 8" id="KW-0813">Transport</keyword>
<evidence type="ECO:0000256" key="6">
    <source>
        <dbReference type="ARBA" id="ARBA00022989"/>
    </source>
</evidence>
<sequence>MALDKMEKTITLEEIQNFKGNYPKQLWYLFFVEMWERFCFYGMRGVLTFFMVDQLLLKDEHANLQYGAIQAFVYAFTFIGGIFADKVLGFKKSLFFGGIVMILGNLLIAFSPQTMFYYGIAFSIIGTGFFKPNVSSMVGELYHEDDGRRDAGYGMFYAGINVGGLLGGALCIYLGKYYSWQLCFLSAAVVMFLGLVTFLFTKKYLGPIGDSPLLDLEPAKRRFREIAVYTISILSLPFIFIMVKNTDYTDYFMYTIGIVAVLYFTYELIKLGDIKLQKKLFAAFLFVFFYLLFNAIYEQSGGSLSLFAKDNLSNKLLFFTIDPNVVNNSSNTFFVVVLSPIIGLLWLWLGKRRIEPNTLIKFGIGFLFLGASFYIFYLTKFFANSKGIASLNVFTFAYLITTIGELCLGPIGMSIITKLSPKRLFGMMMGLWFLASAFGQLFAGKLGAEISRSNTGDTLLSKLQSYTEGYYQLAIYSIVAGVILIAISPIIRKLMQEVK</sequence>
<dbReference type="PATRIC" id="fig|362413.3.peg.1789"/>
<feature type="transmembrane region" description="Helical" evidence="9">
    <location>
        <begin position="332"/>
        <end position="350"/>
    </location>
</feature>
<dbReference type="Gene3D" id="1.20.1250.20">
    <property type="entry name" value="MFS general substrate transporter like domains"/>
    <property type="match status" value="1"/>
</dbReference>
<feature type="transmembrane region" description="Helical" evidence="9">
    <location>
        <begin position="362"/>
        <end position="383"/>
    </location>
</feature>
<feature type="transmembrane region" description="Helical" evidence="9">
    <location>
        <begin position="251"/>
        <end position="268"/>
    </location>
</feature>
<gene>
    <name evidence="10" type="ORF">RC62_1837</name>
</gene>
<name>A0A0Q0RQ15_9FLAO</name>
<dbReference type="GO" id="GO:0006857">
    <property type="term" value="P:oligopeptide transport"/>
    <property type="evidence" value="ECO:0007669"/>
    <property type="project" value="InterPro"/>
</dbReference>
<evidence type="ECO:0000256" key="8">
    <source>
        <dbReference type="RuleBase" id="RU003755"/>
    </source>
</evidence>
<dbReference type="GO" id="GO:0005886">
    <property type="term" value="C:plasma membrane"/>
    <property type="evidence" value="ECO:0007669"/>
    <property type="project" value="UniProtKB-SubCell"/>
</dbReference>
<accession>A0A0Q0RQ15</accession>
<dbReference type="InterPro" id="IPR018456">
    <property type="entry name" value="PTR2_symporter_CS"/>
</dbReference>
<feature type="transmembrane region" description="Helical" evidence="9">
    <location>
        <begin position="64"/>
        <end position="84"/>
    </location>
</feature>
<evidence type="ECO:0000256" key="3">
    <source>
        <dbReference type="ARBA" id="ARBA00022475"/>
    </source>
</evidence>
<evidence type="ECO:0000256" key="1">
    <source>
        <dbReference type="ARBA" id="ARBA00004651"/>
    </source>
</evidence>
<evidence type="ECO:0000313" key="10">
    <source>
        <dbReference type="EMBL" id="KQB38482.1"/>
    </source>
</evidence>
<keyword evidence="7 9" id="KW-0472">Membrane</keyword>
<reference evidence="10 11" key="1">
    <citation type="submission" date="2014-09" db="EMBL/GenBank/DDBJ databases">
        <title>Genome sequence of Flavobacterium aquidurense RC62.</title>
        <authorList>
            <person name="Kim J.F."/>
            <person name="Kwak M.-J."/>
        </authorList>
    </citation>
    <scope>NUCLEOTIDE SEQUENCE [LARGE SCALE GENOMIC DNA]</scope>
    <source>
        <strain evidence="10 11">RC62</strain>
    </source>
</reference>
<comment type="caution">
    <text evidence="10">The sequence shown here is derived from an EMBL/GenBank/DDBJ whole genome shotgun (WGS) entry which is preliminary data.</text>
</comment>
<dbReference type="PROSITE" id="PS01023">
    <property type="entry name" value="PTR2_2"/>
    <property type="match status" value="1"/>
</dbReference>